<sequence>MPLIDERLRVLREAGNILLEKFGGSYLNCVKQCEKSAQKLLQLVVNNFPSYRDEAIYLGKQVAFYKRAQILVADTWCVLEGKGIGCFHDISTMTMFADYRIPQALVQFGAMRYSEELMKKLKEGEMFQYRDKQEMEIRGCSIWCIELICKHLTQLLEKKGWKNESVNPVLLDHYLWDYARDHREALKEIPFHRVRCIYY</sequence>
<keyword evidence="7" id="KW-1185">Reference proteome</keyword>
<evidence type="ECO:0000256" key="6">
    <source>
        <dbReference type="RuleBase" id="RU365002"/>
    </source>
</evidence>
<proteinExistence type="inferred from homology"/>
<evidence type="ECO:0000256" key="2">
    <source>
        <dbReference type="ARBA" id="ARBA00035119"/>
    </source>
</evidence>
<reference evidence="8" key="1">
    <citation type="submission" date="2025-08" db="UniProtKB">
        <authorList>
            <consortium name="RefSeq"/>
        </authorList>
    </citation>
    <scope>IDENTIFICATION</scope>
</reference>
<name>A0A6P8QZW4_GEOSA</name>
<comment type="similarity">
    <text evidence="2 6">Belongs to the QNG1 protein family.</text>
</comment>
<dbReference type="PANTHER" id="PTHR21314:SF0">
    <property type="entry name" value="QUEUOSINE 5'-PHOSPHATE N-GLYCOSYLASE_HYDROLASE"/>
    <property type="match status" value="1"/>
</dbReference>
<dbReference type="GeneID" id="117360892"/>
<protein>
    <recommendedName>
        <fullName evidence="3 6">Queuosine 5'-phosphate N-glycosylase/hydrolase</fullName>
        <ecNumber evidence="6">3.2.2.-</ecNumber>
    </recommendedName>
    <alternativeName>
        <fullName evidence="4 6">Queuosine-nucleotide N-glycosylase/hydrolase</fullName>
    </alternativeName>
</protein>
<dbReference type="RefSeq" id="XP_033801370.1">
    <property type="nucleotide sequence ID" value="XM_033945479.1"/>
</dbReference>
<accession>A0A6P8QZW4</accession>
<evidence type="ECO:0000256" key="5">
    <source>
        <dbReference type="ARBA" id="ARBA00048204"/>
    </source>
</evidence>
<dbReference type="AlphaFoldDB" id="A0A6P8QZW4"/>
<gene>
    <name evidence="8" type="primary">LOC117360892</name>
</gene>
<keyword evidence="1 6" id="KW-0378">Hydrolase</keyword>
<dbReference type="Proteomes" id="UP000515159">
    <property type="component" value="Chromosome 5"/>
</dbReference>
<dbReference type="InterPro" id="IPR019438">
    <property type="entry name" value="Q_salvage"/>
</dbReference>
<comment type="function">
    <text evidence="6">Catalyzes the hydrolysis of queuosine 5'-phosphate, releasing the nucleobase queuine (q). Is required for salvage of queuine from exogenous queuosine (Q) that is imported and then converted to queuosine 5'-phosphate intracellularly.</text>
</comment>
<comment type="catalytic activity">
    <reaction evidence="5 6">
        <text>queuosine 5'-phosphate + H2O = queuine + D-ribose 5-phosphate</text>
        <dbReference type="Rhea" id="RHEA:75387"/>
        <dbReference type="ChEBI" id="CHEBI:15377"/>
        <dbReference type="ChEBI" id="CHEBI:17433"/>
        <dbReference type="ChEBI" id="CHEBI:78346"/>
        <dbReference type="ChEBI" id="CHEBI:194371"/>
    </reaction>
    <physiologicalReaction direction="left-to-right" evidence="5 6">
        <dbReference type="Rhea" id="RHEA:75388"/>
    </physiologicalReaction>
</comment>
<dbReference type="GO" id="GO:0016787">
    <property type="term" value="F:hydrolase activity"/>
    <property type="evidence" value="ECO:0007669"/>
    <property type="project" value="UniProtKB-KW"/>
</dbReference>
<dbReference type="GO" id="GO:0006400">
    <property type="term" value="P:tRNA modification"/>
    <property type="evidence" value="ECO:0007669"/>
    <property type="project" value="TreeGrafter"/>
</dbReference>
<evidence type="ECO:0000313" key="7">
    <source>
        <dbReference type="Proteomes" id="UP000515159"/>
    </source>
</evidence>
<organism evidence="7 8">
    <name type="scientific">Geotrypetes seraphini</name>
    <name type="common">Gaboon caecilian</name>
    <name type="synonym">Caecilia seraphini</name>
    <dbReference type="NCBI Taxonomy" id="260995"/>
    <lineage>
        <taxon>Eukaryota</taxon>
        <taxon>Metazoa</taxon>
        <taxon>Chordata</taxon>
        <taxon>Craniata</taxon>
        <taxon>Vertebrata</taxon>
        <taxon>Euteleostomi</taxon>
        <taxon>Amphibia</taxon>
        <taxon>Gymnophiona</taxon>
        <taxon>Geotrypetes</taxon>
    </lineage>
</organism>
<dbReference type="Pfam" id="PF10343">
    <property type="entry name" value="Q_salvage"/>
    <property type="match status" value="1"/>
</dbReference>
<evidence type="ECO:0000256" key="1">
    <source>
        <dbReference type="ARBA" id="ARBA00022801"/>
    </source>
</evidence>
<evidence type="ECO:0000256" key="3">
    <source>
        <dbReference type="ARBA" id="ARBA00035306"/>
    </source>
</evidence>
<dbReference type="EC" id="3.2.2.-" evidence="6"/>
<evidence type="ECO:0000256" key="4">
    <source>
        <dbReference type="ARBA" id="ARBA00035393"/>
    </source>
</evidence>
<dbReference type="PANTHER" id="PTHR21314">
    <property type="entry name" value="QUEUOSINE 5'-PHOSPHATE N-GLYCOSYLASE_HYDROLASE-RELATED"/>
    <property type="match status" value="1"/>
</dbReference>
<evidence type="ECO:0000313" key="8">
    <source>
        <dbReference type="RefSeq" id="XP_033801370.1"/>
    </source>
</evidence>